<comment type="subcellular location">
    <subcellularLocation>
        <location evidence="6">Cell membrane</location>
        <topology evidence="6">Multi-pass membrane protein</topology>
    </subcellularLocation>
    <subcellularLocation>
        <location evidence="1">Membrane</location>
        <topology evidence="1">Multi-pass membrane protein</topology>
    </subcellularLocation>
</comment>
<gene>
    <name evidence="8" type="ORF">B841_08485</name>
</gene>
<dbReference type="PROSITE" id="PS50928">
    <property type="entry name" value="ABC_TM1"/>
    <property type="match status" value="1"/>
</dbReference>
<protein>
    <submittedName>
        <fullName evidence="8">ABC transporter, permease protein</fullName>
    </submittedName>
</protein>
<feature type="transmembrane region" description="Helical" evidence="6">
    <location>
        <begin position="52"/>
        <end position="73"/>
    </location>
</feature>
<dbReference type="RefSeq" id="WP_020935103.1">
    <property type="nucleotide sequence ID" value="NC_021915.1"/>
</dbReference>
<keyword evidence="2 6" id="KW-0813">Transport</keyword>
<evidence type="ECO:0000256" key="4">
    <source>
        <dbReference type="ARBA" id="ARBA00022989"/>
    </source>
</evidence>
<dbReference type="HOGENOM" id="CLU_046113_7_2_11"/>
<dbReference type="GO" id="GO:0031460">
    <property type="term" value="P:glycine betaine transport"/>
    <property type="evidence" value="ECO:0007669"/>
    <property type="project" value="TreeGrafter"/>
</dbReference>
<dbReference type="STRING" id="1224163.B841_08485"/>
<keyword evidence="3 6" id="KW-0812">Transmembrane</keyword>
<dbReference type="PANTHER" id="PTHR30177:SF4">
    <property type="entry name" value="OSMOPROTECTANT IMPORT PERMEASE PROTEIN OSMW"/>
    <property type="match status" value="1"/>
</dbReference>
<sequence>MNLTWIGNNLDRIGELAVTHASLALPAILASVVVALPIGWVAHRWPRGRDVLVSLAGVLYAIPSLALFIVMPLVLGTSIVSPLNVVVALTLYGIALQVRTTADAFDSVPAVQRQTAVALGYGPLRRVMQVELPLAGPIILGGARVVSASTISLISVGALIGVSSLGSFFTEGFQRSFPTEIAVGIVATVLLALLFDAVLVLIGRLTMPWKRAA</sequence>
<feature type="transmembrane region" description="Helical" evidence="6">
    <location>
        <begin position="181"/>
        <end position="202"/>
    </location>
</feature>
<dbReference type="InterPro" id="IPR051204">
    <property type="entry name" value="ABC_transp_perm/SBD"/>
</dbReference>
<comment type="similarity">
    <text evidence="6">Belongs to the binding-protein-dependent transport system permease family.</text>
</comment>
<dbReference type="EMBL" id="CP003924">
    <property type="protein sequence ID" value="AGS35170.1"/>
    <property type="molecule type" value="Genomic_DNA"/>
</dbReference>
<feature type="domain" description="ABC transmembrane type-1" evidence="7">
    <location>
        <begin position="17"/>
        <end position="202"/>
    </location>
</feature>
<evidence type="ECO:0000259" key="7">
    <source>
        <dbReference type="PROSITE" id="PS50928"/>
    </source>
</evidence>
<dbReference type="CDD" id="cd06261">
    <property type="entry name" value="TM_PBP2"/>
    <property type="match status" value="1"/>
</dbReference>
<dbReference type="Gene3D" id="1.10.3720.10">
    <property type="entry name" value="MetI-like"/>
    <property type="match status" value="1"/>
</dbReference>
<organism evidence="8 9">
    <name type="scientific">Corynebacterium maris DSM 45190</name>
    <dbReference type="NCBI Taxonomy" id="1224163"/>
    <lineage>
        <taxon>Bacteria</taxon>
        <taxon>Bacillati</taxon>
        <taxon>Actinomycetota</taxon>
        <taxon>Actinomycetes</taxon>
        <taxon>Mycobacteriales</taxon>
        <taxon>Corynebacteriaceae</taxon>
        <taxon>Corynebacterium</taxon>
    </lineage>
</organism>
<name>S5T3E8_9CORY</name>
<feature type="transmembrane region" description="Helical" evidence="6">
    <location>
        <begin position="20"/>
        <end position="40"/>
    </location>
</feature>
<dbReference type="AlphaFoldDB" id="S5T3E8"/>
<evidence type="ECO:0000256" key="2">
    <source>
        <dbReference type="ARBA" id="ARBA00022448"/>
    </source>
</evidence>
<evidence type="ECO:0000256" key="3">
    <source>
        <dbReference type="ARBA" id="ARBA00022692"/>
    </source>
</evidence>
<dbReference type="GO" id="GO:0005886">
    <property type="term" value="C:plasma membrane"/>
    <property type="evidence" value="ECO:0007669"/>
    <property type="project" value="UniProtKB-SubCell"/>
</dbReference>
<accession>S5T3E8</accession>
<dbReference type="Proteomes" id="UP000015388">
    <property type="component" value="Chromosome"/>
</dbReference>
<evidence type="ECO:0000256" key="6">
    <source>
        <dbReference type="RuleBase" id="RU363032"/>
    </source>
</evidence>
<feature type="transmembrane region" description="Helical" evidence="6">
    <location>
        <begin position="134"/>
        <end position="161"/>
    </location>
</feature>
<evidence type="ECO:0000313" key="9">
    <source>
        <dbReference type="Proteomes" id="UP000015388"/>
    </source>
</evidence>
<keyword evidence="4 6" id="KW-1133">Transmembrane helix</keyword>
<dbReference type="PANTHER" id="PTHR30177">
    <property type="entry name" value="GLYCINE BETAINE/L-PROLINE TRANSPORT SYSTEM PERMEASE PROTEIN PROW"/>
    <property type="match status" value="1"/>
</dbReference>
<evidence type="ECO:0000256" key="1">
    <source>
        <dbReference type="ARBA" id="ARBA00004141"/>
    </source>
</evidence>
<keyword evidence="9" id="KW-1185">Reference proteome</keyword>
<dbReference type="InterPro" id="IPR035906">
    <property type="entry name" value="MetI-like_sf"/>
</dbReference>
<keyword evidence="5 6" id="KW-0472">Membrane</keyword>
<dbReference type="SUPFAM" id="SSF161098">
    <property type="entry name" value="MetI-like"/>
    <property type="match status" value="1"/>
</dbReference>
<evidence type="ECO:0000313" key="8">
    <source>
        <dbReference type="EMBL" id="AGS35170.1"/>
    </source>
</evidence>
<dbReference type="PATRIC" id="fig|1224163.3.peg.1705"/>
<dbReference type="KEGG" id="cmd:B841_08485"/>
<proteinExistence type="inferred from homology"/>
<dbReference type="InterPro" id="IPR000515">
    <property type="entry name" value="MetI-like"/>
</dbReference>
<evidence type="ECO:0000256" key="5">
    <source>
        <dbReference type="ARBA" id="ARBA00023136"/>
    </source>
</evidence>
<dbReference type="Pfam" id="PF00528">
    <property type="entry name" value="BPD_transp_1"/>
    <property type="match status" value="1"/>
</dbReference>
<dbReference type="GO" id="GO:0055085">
    <property type="term" value="P:transmembrane transport"/>
    <property type="evidence" value="ECO:0007669"/>
    <property type="project" value="InterPro"/>
</dbReference>
<reference evidence="8 9" key="1">
    <citation type="submission" date="2012-11" db="EMBL/GenBank/DDBJ databases">
        <title>The complete genome sequence of Corynebacterium maris Coryn-1 (=DSM 45190).</title>
        <authorList>
            <person name="Schaffert L."/>
            <person name="Albersmeier A."/>
            <person name="Kalinowski J."/>
            <person name="Ruckert C."/>
        </authorList>
    </citation>
    <scope>NUCLEOTIDE SEQUENCE [LARGE SCALE GENOMIC DNA]</scope>
    <source>
        <strain evidence="9">Coryn-1</strain>
    </source>
</reference>
<dbReference type="eggNOG" id="COG1174">
    <property type="taxonomic scope" value="Bacteria"/>
</dbReference>
<feature type="transmembrane region" description="Helical" evidence="6">
    <location>
        <begin position="79"/>
        <end position="98"/>
    </location>
</feature>
<dbReference type="OrthoDB" id="3233284at2"/>